<gene>
    <name evidence="2" type="ORF">TRL7639_02445</name>
</gene>
<dbReference type="RefSeq" id="WP_085795913.1">
    <property type="nucleotide sequence ID" value="NZ_FWFO01000001.1"/>
</dbReference>
<sequence length="195" mass="21037">MKSNMLRRFVAGVLIAIPLVVLGIALYTLSELFQIIGDPLFGLIDTGTALDPILEHLLAGLAAVLAVYLLGYAAELRAIEDRIGRLDRLLVLLMPGYTMIKGFIGGVVKEDSLMEGFRPVLVETVDCTRIGYEIERAASGKVVVFLPNAPAASTGIIAAYEAKRVTRLDVPPHRVMELLSFYGAGLTELGNAQPK</sequence>
<evidence type="ECO:0008006" key="4">
    <source>
        <dbReference type="Google" id="ProtNLM"/>
    </source>
</evidence>
<protein>
    <recommendedName>
        <fullName evidence="4">DUF502 domain-containing protein</fullName>
    </recommendedName>
</protein>
<evidence type="ECO:0000256" key="1">
    <source>
        <dbReference type="SAM" id="Phobius"/>
    </source>
</evidence>
<keyword evidence="1" id="KW-1133">Transmembrane helix</keyword>
<keyword evidence="1" id="KW-0472">Membrane</keyword>
<evidence type="ECO:0000313" key="2">
    <source>
        <dbReference type="EMBL" id="SLN45298.1"/>
    </source>
</evidence>
<evidence type="ECO:0000313" key="3">
    <source>
        <dbReference type="Proteomes" id="UP000193077"/>
    </source>
</evidence>
<name>A0A1Y5SS66_9RHOB</name>
<dbReference type="AlphaFoldDB" id="A0A1Y5SS66"/>
<keyword evidence="1" id="KW-0812">Transmembrane</keyword>
<keyword evidence="3" id="KW-1185">Reference proteome</keyword>
<feature type="transmembrane region" description="Helical" evidence="1">
    <location>
        <begin position="86"/>
        <end position="108"/>
    </location>
</feature>
<feature type="transmembrane region" description="Helical" evidence="1">
    <location>
        <begin position="12"/>
        <end position="36"/>
    </location>
</feature>
<dbReference type="EMBL" id="FWFO01000001">
    <property type="protein sequence ID" value="SLN45298.1"/>
    <property type="molecule type" value="Genomic_DNA"/>
</dbReference>
<reference evidence="2 3" key="1">
    <citation type="submission" date="2017-03" db="EMBL/GenBank/DDBJ databases">
        <authorList>
            <person name="Afonso C.L."/>
            <person name="Miller P.J."/>
            <person name="Scott M.A."/>
            <person name="Spackman E."/>
            <person name="Goraichik I."/>
            <person name="Dimitrov K.M."/>
            <person name="Suarez D.L."/>
            <person name="Swayne D.E."/>
        </authorList>
    </citation>
    <scope>NUCLEOTIDE SEQUENCE [LARGE SCALE GENOMIC DNA]</scope>
    <source>
        <strain evidence="2 3">CECT 7639</strain>
    </source>
</reference>
<organism evidence="2 3">
    <name type="scientific">Falsiruegeria litorea R37</name>
    <dbReference type="NCBI Taxonomy" id="1200284"/>
    <lineage>
        <taxon>Bacteria</taxon>
        <taxon>Pseudomonadati</taxon>
        <taxon>Pseudomonadota</taxon>
        <taxon>Alphaproteobacteria</taxon>
        <taxon>Rhodobacterales</taxon>
        <taxon>Roseobacteraceae</taxon>
        <taxon>Falsiruegeria</taxon>
    </lineage>
</organism>
<accession>A0A1Y5SS66</accession>
<proteinExistence type="predicted"/>
<dbReference type="Proteomes" id="UP000193077">
    <property type="component" value="Unassembled WGS sequence"/>
</dbReference>
<feature type="transmembrane region" description="Helical" evidence="1">
    <location>
        <begin position="56"/>
        <end position="74"/>
    </location>
</feature>
<dbReference type="OrthoDB" id="6399850at2"/>